<organism evidence="2 3">
    <name type="scientific">Dialister invisus DSM 15470</name>
    <dbReference type="NCBI Taxonomy" id="592028"/>
    <lineage>
        <taxon>Bacteria</taxon>
        <taxon>Bacillati</taxon>
        <taxon>Bacillota</taxon>
        <taxon>Negativicutes</taxon>
        <taxon>Veillonellales</taxon>
        <taxon>Veillonellaceae</taxon>
        <taxon>Dialister</taxon>
    </lineage>
</organism>
<accession>C9LP74</accession>
<sequence>MLCSTTNKPGGSTERRTEKIEVIKFESFRRASVGYRSQLSTAGRRSRFSRVQAGEVDYEFIERTGGLGMIDRLIIYLWLFLSVVLIIAAAGKIS</sequence>
<comment type="caution">
    <text evidence="2">The sequence shown here is derived from an EMBL/GenBank/DDBJ whole genome shotgun (WGS) entry which is preliminary data.</text>
</comment>
<proteinExistence type="predicted"/>
<dbReference type="AlphaFoldDB" id="C9LP74"/>
<keyword evidence="1" id="KW-1133">Transmembrane helix</keyword>
<dbReference type="EMBL" id="ACIM02000001">
    <property type="protein sequence ID" value="EEW97360.1"/>
    <property type="molecule type" value="Genomic_DNA"/>
</dbReference>
<dbReference type="Proteomes" id="UP000004736">
    <property type="component" value="Unassembled WGS sequence"/>
</dbReference>
<reference evidence="2" key="1">
    <citation type="submission" date="2009-09" db="EMBL/GenBank/DDBJ databases">
        <authorList>
            <person name="Weinstock G."/>
            <person name="Sodergren E."/>
            <person name="Clifton S."/>
            <person name="Fulton L."/>
            <person name="Fulton B."/>
            <person name="Courtney L."/>
            <person name="Fronick C."/>
            <person name="Harrison M."/>
            <person name="Strong C."/>
            <person name="Farmer C."/>
            <person name="Delahaunty K."/>
            <person name="Markovic C."/>
            <person name="Hall O."/>
            <person name="Minx P."/>
            <person name="Tomlinson C."/>
            <person name="Mitreva M."/>
            <person name="Nelson J."/>
            <person name="Hou S."/>
            <person name="Wollam A."/>
            <person name="Pepin K.H."/>
            <person name="Johnson M."/>
            <person name="Bhonagiri V."/>
            <person name="Nash W.E."/>
            <person name="Warren W."/>
            <person name="Chinwalla A."/>
            <person name="Mardis E.R."/>
            <person name="Wilson R.K."/>
        </authorList>
    </citation>
    <scope>NUCLEOTIDE SEQUENCE [LARGE SCALE GENOMIC DNA]</scope>
    <source>
        <strain evidence="2">DSM 15470</strain>
    </source>
</reference>
<gene>
    <name evidence="2" type="ORF">GCWU000321_01353</name>
</gene>
<keyword evidence="1" id="KW-0812">Transmembrane</keyword>
<dbReference type="STRING" id="592028.GCWU000321_01353"/>
<dbReference type="HOGENOM" id="CLU_2381525_0_0_9"/>
<protein>
    <submittedName>
        <fullName evidence="2">Uncharacterized protein</fullName>
    </submittedName>
</protein>
<feature type="transmembrane region" description="Helical" evidence="1">
    <location>
        <begin position="73"/>
        <end position="91"/>
    </location>
</feature>
<evidence type="ECO:0000313" key="3">
    <source>
        <dbReference type="Proteomes" id="UP000004736"/>
    </source>
</evidence>
<keyword evidence="3" id="KW-1185">Reference proteome</keyword>
<evidence type="ECO:0000256" key="1">
    <source>
        <dbReference type="SAM" id="Phobius"/>
    </source>
</evidence>
<keyword evidence="1" id="KW-0472">Membrane</keyword>
<name>C9LP74_9FIRM</name>
<evidence type="ECO:0000313" key="2">
    <source>
        <dbReference type="EMBL" id="EEW97360.1"/>
    </source>
</evidence>